<feature type="binding site" evidence="4">
    <location>
        <begin position="4"/>
        <end position="8"/>
    </location>
    <ligand>
        <name>ATP</name>
        <dbReference type="ChEBI" id="CHEBI:30616"/>
    </ligand>
</feature>
<keyword evidence="6" id="KW-0436">Ligase</keyword>
<evidence type="ECO:0000256" key="3">
    <source>
        <dbReference type="ARBA" id="ARBA00022840"/>
    </source>
</evidence>
<dbReference type="AlphaFoldDB" id="A0A2M7E953"/>
<dbReference type="InterPro" id="IPR037171">
    <property type="entry name" value="NagB/RpiA_transferase-like"/>
</dbReference>
<comment type="similarity">
    <text evidence="1 5">Belongs to the 5-formyltetrahydrofolate cyclo-ligase family.</text>
</comment>
<dbReference type="Pfam" id="PF01812">
    <property type="entry name" value="5-FTHF_cyc-lig"/>
    <property type="match status" value="1"/>
</dbReference>
<keyword evidence="2 4" id="KW-0547">Nucleotide-binding</keyword>
<organism evidence="6 7">
    <name type="scientific">bacterium (Candidatus Ratteibacteria) CG01_land_8_20_14_3_00_40_19</name>
    <dbReference type="NCBI Taxonomy" id="2014290"/>
    <lineage>
        <taxon>Bacteria</taxon>
        <taxon>Candidatus Ratteibacteria</taxon>
    </lineage>
</organism>
<protein>
    <recommendedName>
        <fullName evidence="5">5-formyltetrahydrofolate cyclo-ligase</fullName>
        <ecNumber evidence="5">6.3.3.2</ecNumber>
    </recommendedName>
</protein>
<evidence type="ECO:0000256" key="1">
    <source>
        <dbReference type="ARBA" id="ARBA00010638"/>
    </source>
</evidence>
<comment type="caution">
    <text evidence="6">The sequence shown here is derived from an EMBL/GenBank/DDBJ whole genome shotgun (WGS) entry which is preliminary data.</text>
</comment>
<reference evidence="7" key="1">
    <citation type="submission" date="2017-09" db="EMBL/GenBank/DDBJ databases">
        <title>Depth-based differentiation of microbial function through sediment-hosted aquifers and enrichment of novel symbionts in the deep terrestrial subsurface.</title>
        <authorList>
            <person name="Probst A.J."/>
            <person name="Ladd B."/>
            <person name="Jarett J.K."/>
            <person name="Geller-Mcgrath D.E."/>
            <person name="Sieber C.M.K."/>
            <person name="Emerson J.B."/>
            <person name="Anantharaman K."/>
            <person name="Thomas B.C."/>
            <person name="Malmstrom R."/>
            <person name="Stieglmeier M."/>
            <person name="Klingl A."/>
            <person name="Woyke T."/>
            <person name="Ryan C.M."/>
            <person name="Banfield J.F."/>
        </authorList>
    </citation>
    <scope>NUCLEOTIDE SEQUENCE [LARGE SCALE GENOMIC DNA]</scope>
</reference>
<dbReference type="Proteomes" id="UP000228886">
    <property type="component" value="Unassembled WGS sequence"/>
</dbReference>
<keyword evidence="3 4" id="KW-0067">ATP-binding</keyword>
<dbReference type="InterPro" id="IPR002698">
    <property type="entry name" value="FTHF_cligase"/>
</dbReference>
<comment type="catalytic activity">
    <reaction evidence="5">
        <text>(6S)-5-formyl-5,6,7,8-tetrahydrofolate + ATP = (6R)-5,10-methenyltetrahydrofolate + ADP + phosphate</text>
        <dbReference type="Rhea" id="RHEA:10488"/>
        <dbReference type="ChEBI" id="CHEBI:30616"/>
        <dbReference type="ChEBI" id="CHEBI:43474"/>
        <dbReference type="ChEBI" id="CHEBI:57455"/>
        <dbReference type="ChEBI" id="CHEBI:57457"/>
        <dbReference type="ChEBI" id="CHEBI:456216"/>
        <dbReference type="EC" id="6.3.3.2"/>
    </reaction>
</comment>
<dbReference type="GO" id="GO:0030272">
    <property type="term" value="F:5-formyltetrahydrofolate cyclo-ligase activity"/>
    <property type="evidence" value="ECO:0007669"/>
    <property type="project" value="UniProtKB-EC"/>
</dbReference>
<dbReference type="PIRSF" id="PIRSF006806">
    <property type="entry name" value="FTHF_cligase"/>
    <property type="match status" value="1"/>
</dbReference>
<evidence type="ECO:0000313" key="7">
    <source>
        <dbReference type="Proteomes" id="UP000228886"/>
    </source>
</evidence>
<evidence type="ECO:0000256" key="2">
    <source>
        <dbReference type="ARBA" id="ARBA00022741"/>
    </source>
</evidence>
<dbReference type="Gene3D" id="3.40.50.10420">
    <property type="entry name" value="NagB/RpiA/CoA transferase-like"/>
    <property type="match status" value="1"/>
</dbReference>
<dbReference type="EMBL" id="PETL01000148">
    <property type="protein sequence ID" value="PIV64272.1"/>
    <property type="molecule type" value="Genomic_DNA"/>
</dbReference>
<dbReference type="EC" id="6.3.3.2" evidence="5"/>
<dbReference type="InterPro" id="IPR024185">
    <property type="entry name" value="FTHF_cligase-like_sf"/>
</dbReference>
<evidence type="ECO:0000313" key="6">
    <source>
        <dbReference type="EMBL" id="PIV64272.1"/>
    </source>
</evidence>
<comment type="cofactor">
    <cofactor evidence="5">
        <name>Mg(2+)</name>
        <dbReference type="ChEBI" id="CHEBI:18420"/>
    </cofactor>
</comment>
<sequence>MSKKQILRREILKLRDGLLPEERGEKSKRIRGKLFALPEFKAAKTVLFYSAKGSEVETKRAIKKTLSSGKKVGLPIVKGKNLFFSQILQFGELSPSTFGILEPKECRPISLDKADLTIIPGIAFDTQGNRIGFGKGFYDRFLEKIPERVLKIGLAFELQITATVPKTLTDIPVDKIITEKRIIKCNQ</sequence>
<dbReference type="SUPFAM" id="SSF100950">
    <property type="entry name" value="NagB/RpiA/CoA transferase-like"/>
    <property type="match status" value="1"/>
</dbReference>
<dbReference type="GO" id="GO:0035999">
    <property type="term" value="P:tetrahydrofolate interconversion"/>
    <property type="evidence" value="ECO:0007669"/>
    <property type="project" value="TreeGrafter"/>
</dbReference>
<keyword evidence="5" id="KW-0479">Metal-binding</keyword>
<keyword evidence="5" id="KW-0460">Magnesium</keyword>
<accession>A0A2M7E953</accession>
<name>A0A2M7E953_9BACT</name>
<dbReference type="PANTHER" id="PTHR23407">
    <property type="entry name" value="ATPASE INHIBITOR/5-FORMYLTETRAHYDROFOLATE CYCLO-LIGASE"/>
    <property type="match status" value="1"/>
</dbReference>
<gene>
    <name evidence="6" type="ORF">COS11_03040</name>
</gene>
<feature type="binding site" evidence="4">
    <location>
        <position position="55"/>
    </location>
    <ligand>
        <name>substrate</name>
    </ligand>
</feature>
<proteinExistence type="inferred from homology"/>
<dbReference type="GO" id="GO:0009396">
    <property type="term" value="P:folic acid-containing compound biosynthetic process"/>
    <property type="evidence" value="ECO:0007669"/>
    <property type="project" value="TreeGrafter"/>
</dbReference>
<dbReference type="GO" id="GO:0046872">
    <property type="term" value="F:metal ion binding"/>
    <property type="evidence" value="ECO:0007669"/>
    <property type="project" value="UniProtKB-KW"/>
</dbReference>
<dbReference type="GO" id="GO:0005524">
    <property type="term" value="F:ATP binding"/>
    <property type="evidence" value="ECO:0007669"/>
    <property type="project" value="UniProtKB-KW"/>
</dbReference>
<evidence type="ECO:0000256" key="4">
    <source>
        <dbReference type="PIRSR" id="PIRSR006806-1"/>
    </source>
</evidence>
<dbReference type="PANTHER" id="PTHR23407:SF1">
    <property type="entry name" value="5-FORMYLTETRAHYDROFOLATE CYCLO-LIGASE"/>
    <property type="match status" value="1"/>
</dbReference>
<feature type="binding site" evidence="4">
    <location>
        <begin position="130"/>
        <end position="138"/>
    </location>
    <ligand>
        <name>ATP</name>
        <dbReference type="ChEBI" id="CHEBI:30616"/>
    </ligand>
</feature>
<evidence type="ECO:0000256" key="5">
    <source>
        <dbReference type="RuleBase" id="RU361279"/>
    </source>
</evidence>
<dbReference type="NCBIfam" id="TIGR02727">
    <property type="entry name" value="MTHFS_bact"/>
    <property type="match status" value="1"/>
</dbReference>